<gene>
    <name evidence="2" type="ORF">DAPPUDRAFT_315782</name>
</gene>
<dbReference type="Proteomes" id="UP000000305">
    <property type="component" value="Unassembled WGS sequence"/>
</dbReference>
<accession>E9GAT5</accession>
<evidence type="ECO:0000313" key="3">
    <source>
        <dbReference type="Proteomes" id="UP000000305"/>
    </source>
</evidence>
<evidence type="ECO:0000256" key="1">
    <source>
        <dbReference type="SAM" id="MobiDB-lite"/>
    </source>
</evidence>
<dbReference type="AlphaFoldDB" id="E9GAT5"/>
<evidence type="ECO:0000313" key="2">
    <source>
        <dbReference type="EMBL" id="EFX83486.1"/>
    </source>
</evidence>
<dbReference type="HOGENOM" id="CLU_2123499_0_0_1"/>
<dbReference type="InParanoid" id="E9GAT5"/>
<organism evidence="2 3">
    <name type="scientific">Daphnia pulex</name>
    <name type="common">Water flea</name>
    <dbReference type="NCBI Taxonomy" id="6669"/>
    <lineage>
        <taxon>Eukaryota</taxon>
        <taxon>Metazoa</taxon>
        <taxon>Ecdysozoa</taxon>
        <taxon>Arthropoda</taxon>
        <taxon>Crustacea</taxon>
        <taxon>Branchiopoda</taxon>
        <taxon>Diplostraca</taxon>
        <taxon>Cladocera</taxon>
        <taxon>Anomopoda</taxon>
        <taxon>Daphniidae</taxon>
        <taxon>Daphnia</taxon>
    </lineage>
</organism>
<reference evidence="2 3" key="1">
    <citation type="journal article" date="2011" name="Science">
        <title>The ecoresponsive genome of Daphnia pulex.</title>
        <authorList>
            <person name="Colbourne J.K."/>
            <person name="Pfrender M.E."/>
            <person name="Gilbert D."/>
            <person name="Thomas W.K."/>
            <person name="Tucker A."/>
            <person name="Oakley T.H."/>
            <person name="Tokishita S."/>
            <person name="Aerts A."/>
            <person name="Arnold G.J."/>
            <person name="Basu M.K."/>
            <person name="Bauer D.J."/>
            <person name="Caceres C.E."/>
            <person name="Carmel L."/>
            <person name="Casola C."/>
            <person name="Choi J.H."/>
            <person name="Detter J.C."/>
            <person name="Dong Q."/>
            <person name="Dusheyko S."/>
            <person name="Eads B.D."/>
            <person name="Frohlich T."/>
            <person name="Geiler-Samerotte K.A."/>
            <person name="Gerlach D."/>
            <person name="Hatcher P."/>
            <person name="Jogdeo S."/>
            <person name="Krijgsveld J."/>
            <person name="Kriventseva E.V."/>
            <person name="Kultz D."/>
            <person name="Laforsch C."/>
            <person name="Lindquist E."/>
            <person name="Lopez J."/>
            <person name="Manak J.R."/>
            <person name="Muller J."/>
            <person name="Pangilinan J."/>
            <person name="Patwardhan R.P."/>
            <person name="Pitluck S."/>
            <person name="Pritham E.J."/>
            <person name="Rechtsteiner A."/>
            <person name="Rho M."/>
            <person name="Rogozin I.B."/>
            <person name="Sakarya O."/>
            <person name="Salamov A."/>
            <person name="Schaack S."/>
            <person name="Shapiro H."/>
            <person name="Shiga Y."/>
            <person name="Skalitzky C."/>
            <person name="Smith Z."/>
            <person name="Souvorov A."/>
            <person name="Sung W."/>
            <person name="Tang Z."/>
            <person name="Tsuchiya D."/>
            <person name="Tu H."/>
            <person name="Vos H."/>
            <person name="Wang M."/>
            <person name="Wolf Y.I."/>
            <person name="Yamagata H."/>
            <person name="Yamada T."/>
            <person name="Ye Y."/>
            <person name="Shaw J.R."/>
            <person name="Andrews J."/>
            <person name="Crease T.J."/>
            <person name="Tang H."/>
            <person name="Lucas S.M."/>
            <person name="Robertson H.M."/>
            <person name="Bork P."/>
            <person name="Koonin E.V."/>
            <person name="Zdobnov E.M."/>
            <person name="Grigoriev I.V."/>
            <person name="Lynch M."/>
            <person name="Boore J.L."/>
        </authorList>
    </citation>
    <scope>NUCLEOTIDE SEQUENCE [LARGE SCALE GENOMIC DNA]</scope>
</reference>
<dbReference type="KEGG" id="dpx:DAPPUDRAFT_315782"/>
<name>E9GAT5_DAPPU</name>
<sequence>MKHSSCELIRGRNAFNAQNVVNVSCEATHLSKHIKTHSKLRGHVQSDVAVDGATQIVFAEPLEEGEDGREEEEEDAEGEEGEDGASSDGDEKMLIIPGDAVDASAVGNESQIDG</sequence>
<protein>
    <submittedName>
        <fullName evidence="2">Uncharacterized protein</fullName>
    </submittedName>
</protein>
<feature type="compositionally biased region" description="Acidic residues" evidence="1">
    <location>
        <begin position="61"/>
        <end position="85"/>
    </location>
</feature>
<keyword evidence="3" id="KW-1185">Reference proteome</keyword>
<feature type="region of interest" description="Disordered" evidence="1">
    <location>
        <begin position="60"/>
        <end position="114"/>
    </location>
</feature>
<dbReference type="EMBL" id="GL732537">
    <property type="protein sequence ID" value="EFX83486.1"/>
    <property type="molecule type" value="Genomic_DNA"/>
</dbReference>
<proteinExistence type="predicted"/>